<gene>
    <name evidence="2" type="ORF">A2Z86_12595</name>
</gene>
<dbReference type="AlphaFoldDB" id="A0A1F5YC66"/>
<organism evidence="2 3">
    <name type="scientific">Candidatus Glassbacteria bacterium GWA2_58_10</name>
    <dbReference type="NCBI Taxonomy" id="1817865"/>
    <lineage>
        <taxon>Bacteria</taxon>
        <taxon>Candidatus Glassiibacteriota</taxon>
    </lineage>
</organism>
<protein>
    <recommendedName>
        <fullName evidence="4">Cytochrome c domain-containing protein</fullName>
    </recommendedName>
</protein>
<sequence length="122" mass="12755">MGKSFLIFCFCAAGVAVLGGCGSKIDPSQIVPTGGGTEQVTYAGTAKEIFDLNCIFCHSTHKTGNYRNGAPPDVNLDTYEGVAAAISRANPRIQAGTMPPTGGIPLEDRALIQQWVDAGLPR</sequence>
<feature type="signal peptide" evidence="1">
    <location>
        <begin position="1"/>
        <end position="18"/>
    </location>
</feature>
<dbReference type="GO" id="GO:0009055">
    <property type="term" value="F:electron transfer activity"/>
    <property type="evidence" value="ECO:0007669"/>
    <property type="project" value="InterPro"/>
</dbReference>
<evidence type="ECO:0000256" key="1">
    <source>
        <dbReference type="SAM" id="SignalP"/>
    </source>
</evidence>
<keyword evidence="1" id="KW-0732">Signal</keyword>
<feature type="chain" id="PRO_5009522411" description="Cytochrome c domain-containing protein" evidence="1">
    <location>
        <begin position="19"/>
        <end position="122"/>
    </location>
</feature>
<dbReference type="EMBL" id="MFIV01000215">
    <property type="protein sequence ID" value="OGF97689.1"/>
    <property type="molecule type" value="Genomic_DNA"/>
</dbReference>
<dbReference type="Proteomes" id="UP000176992">
    <property type="component" value="Unassembled WGS sequence"/>
</dbReference>
<reference evidence="2 3" key="1">
    <citation type="journal article" date="2016" name="Nat. Commun.">
        <title>Thousands of microbial genomes shed light on interconnected biogeochemical processes in an aquifer system.</title>
        <authorList>
            <person name="Anantharaman K."/>
            <person name="Brown C.T."/>
            <person name="Hug L.A."/>
            <person name="Sharon I."/>
            <person name="Castelle C.J."/>
            <person name="Probst A.J."/>
            <person name="Thomas B.C."/>
            <person name="Singh A."/>
            <person name="Wilkins M.J."/>
            <person name="Karaoz U."/>
            <person name="Brodie E.L."/>
            <person name="Williams K.H."/>
            <person name="Hubbard S.S."/>
            <person name="Banfield J.F."/>
        </authorList>
    </citation>
    <scope>NUCLEOTIDE SEQUENCE [LARGE SCALE GENOMIC DNA]</scope>
</reference>
<comment type="caution">
    <text evidence="2">The sequence shown here is derived from an EMBL/GenBank/DDBJ whole genome shotgun (WGS) entry which is preliminary data.</text>
</comment>
<accession>A0A1F5YC66</accession>
<evidence type="ECO:0000313" key="3">
    <source>
        <dbReference type="Proteomes" id="UP000176992"/>
    </source>
</evidence>
<proteinExistence type="predicted"/>
<evidence type="ECO:0008006" key="4">
    <source>
        <dbReference type="Google" id="ProtNLM"/>
    </source>
</evidence>
<dbReference type="InterPro" id="IPR036909">
    <property type="entry name" value="Cyt_c-like_dom_sf"/>
</dbReference>
<dbReference type="GO" id="GO:0020037">
    <property type="term" value="F:heme binding"/>
    <property type="evidence" value="ECO:0007669"/>
    <property type="project" value="InterPro"/>
</dbReference>
<dbReference type="PROSITE" id="PS51257">
    <property type="entry name" value="PROKAR_LIPOPROTEIN"/>
    <property type="match status" value="1"/>
</dbReference>
<dbReference type="SUPFAM" id="SSF46626">
    <property type="entry name" value="Cytochrome c"/>
    <property type="match status" value="1"/>
</dbReference>
<name>A0A1F5YC66_9BACT</name>
<evidence type="ECO:0000313" key="2">
    <source>
        <dbReference type="EMBL" id="OGF97689.1"/>
    </source>
</evidence>